<feature type="compositionally biased region" description="Polar residues" evidence="1">
    <location>
        <begin position="370"/>
        <end position="396"/>
    </location>
</feature>
<feature type="region of interest" description="Disordered" evidence="1">
    <location>
        <begin position="352"/>
        <end position="416"/>
    </location>
</feature>
<feature type="compositionally biased region" description="Low complexity" evidence="1">
    <location>
        <begin position="402"/>
        <end position="416"/>
    </location>
</feature>
<name>D0QWF9_DROMI</name>
<gene>
    <name evidence="2" type="ORF">GA17446</name>
</gene>
<organism evidence="2">
    <name type="scientific">Drosophila miranda</name>
    <name type="common">Fruit fly</name>
    <dbReference type="NCBI Taxonomy" id="7229"/>
    <lineage>
        <taxon>Eukaryota</taxon>
        <taxon>Metazoa</taxon>
        <taxon>Ecdysozoa</taxon>
        <taxon>Arthropoda</taxon>
        <taxon>Hexapoda</taxon>
        <taxon>Insecta</taxon>
        <taxon>Pterygota</taxon>
        <taxon>Neoptera</taxon>
        <taxon>Endopterygota</taxon>
        <taxon>Diptera</taxon>
        <taxon>Brachycera</taxon>
        <taxon>Muscomorpha</taxon>
        <taxon>Ephydroidea</taxon>
        <taxon>Drosophilidae</taxon>
        <taxon>Drosophila</taxon>
        <taxon>Sophophora</taxon>
    </lineage>
</organism>
<dbReference type="EMBL" id="FJ821027">
    <property type="protein sequence ID" value="ACN94659.1"/>
    <property type="molecule type" value="Genomic_DNA"/>
</dbReference>
<evidence type="ECO:0000256" key="1">
    <source>
        <dbReference type="SAM" id="MobiDB-lite"/>
    </source>
</evidence>
<sequence>MSLEDESFPADELFEQLNSASIGASRQFKSQFGEHDQPEAFERNPAPFLTSDCSDESSFIDAANKSAKTCVSDPVGLDQCEEEEEVEKAFPLIVEVNADFEDSALANGNSELQIKSARSSKSVSYQDIHSAHTKRRYKHVTSKVAKYIADIHAQDQQRRNATKKFQRHSSMPEYLTPTARERGAHFSVDELHNLDESLDNSTAGNITDAKTPNGSYERLLSENERLQNDKEDLKSYSDYLQTKLDEKAMENMQLRRNFDVLRTDLTDCKEKLKRNQSYSLRSLNFCPPASVPKATQTGHELLSHAPNISRLSNMVAIADSGTPLPGSNTNNLTYDSSAGSIEVALLSVAPAARQPNAGKPKKNIQPLSLDFSNDSTQAEPNGNGTASTGLSSSRAITSRRGAAPNNSESSHPSSNDSAIEVEALDLRSPYHRQPQGSIYPPMQDWGHSDGIYFFDKRNSRVIEVRSINVSQSSNPEQNSGTSETNLLNQSHVQFRHKRTSMGTRMLRLLGPCVRCTDTNQSVNASSATYTIGMPLLREEYSGRHTDR</sequence>
<dbReference type="AlphaFoldDB" id="D0QWF9"/>
<protein>
    <submittedName>
        <fullName evidence="2">GA17446</fullName>
    </submittedName>
</protein>
<reference evidence="2" key="1">
    <citation type="journal article" date="2009" name="J. Mol. Evol.">
        <title>Patterns of DNA-sequence divergence between Drosophila miranda and D. pseudoobscura.</title>
        <authorList>
            <person name="Marion de Proce S."/>
            <person name="Halligan D.L."/>
            <person name="Keightley P.D."/>
            <person name="Charlesworth B."/>
        </authorList>
    </citation>
    <scope>NUCLEOTIDE SEQUENCE</scope>
    <source>
        <strain evidence="2">MSH22</strain>
    </source>
</reference>
<proteinExistence type="predicted"/>
<evidence type="ECO:0000313" key="2">
    <source>
        <dbReference type="EMBL" id="ACN94659.1"/>
    </source>
</evidence>
<accession>D0QWF9</accession>